<comment type="subcellular location">
    <subcellularLocation>
        <location evidence="1">Secreted</location>
    </subcellularLocation>
</comment>
<sequence length="294" mass="33716">MAKGWGSQYSTPYSGGYGSWGYGNNRYGHYSHQNQSDGWQNGWDHYQHHHQDGDHHHGKDGWQKGWDHYQQHDGDRHHGKDGWQNGWDQYKHHHGGDGKDAWTNGWDHYKHHDDDGDHHHAKDAWKNGWDHYKNHHHDGDHHLGKDGWWNGWDHYQCRHHDGDHDHHGQRQHDEATTAKEQGCEISCEGHTITAAKEQDLVLNPLKSGEIDAMGTRVCDGNVGSCAASSEFEVDSEVNRRVLLGVQRKYISYETLKRDLVPCSVPGSSYYSCGASPEANRYSRGCSIITKCARF</sequence>
<evidence type="ECO:0000313" key="9">
    <source>
        <dbReference type="Proteomes" id="UP001153076"/>
    </source>
</evidence>
<keyword evidence="5" id="KW-0732">Signal</keyword>
<feature type="region of interest" description="Disordered" evidence="7">
    <location>
        <begin position="49"/>
        <end position="89"/>
    </location>
</feature>
<dbReference type="EMBL" id="JAKOGI010000019">
    <property type="protein sequence ID" value="KAJ8449671.1"/>
    <property type="molecule type" value="Genomic_DNA"/>
</dbReference>
<organism evidence="8 9">
    <name type="scientific">Carnegiea gigantea</name>
    <dbReference type="NCBI Taxonomy" id="171969"/>
    <lineage>
        <taxon>Eukaryota</taxon>
        <taxon>Viridiplantae</taxon>
        <taxon>Streptophyta</taxon>
        <taxon>Embryophyta</taxon>
        <taxon>Tracheophyta</taxon>
        <taxon>Spermatophyta</taxon>
        <taxon>Magnoliopsida</taxon>
        <taxon>eudicotyledons</taxon>
        <taxon>Gunneridae</taxon>
        <taxon>Pentapetalae</taxon>
        <taxon>Caryophyllales</taxon>
        <taxon>Cactineae</taxon>
        <taxon>Cactaceae</taxon>
        <taxon>Cactoideae</taxon>
        <taxon>Echinocereeae</taxon>
        <taxon>Carnegiea</taxon>
    </lineage>
</organism>
<dbReference type="AlphaFoldDB" id="A0A9Q1QQ72"/>
<proteinExistence type="inferred from homology"/>
<dbReference type="InterPro" id="IPR008801">
    <property type="entry name" value="RALF"/>
</dbReference>
<dbReference type="PANTHER" id="PTHR33136:SF36">
    <property type="entry name" value="PROTEIN RALF-LIKE 31"/>
    <property type="match status" value="1"/>
</dbReference>
<comment type="caution">
    <text evidence="8">The sequence shown here is derived from an EMBL/GenBank/DDBJ whole genome shotgun (WGS) entry which is preliminary data.</text>
</comment>
<accession>A0A9Q1QQ72</accession>
<dbReference type="GO" id="GO:0005576">
    <property type="term" value="C:extracellular region"/>
    <property type="evidence" value="ECO:0007669"/>
    <property type="project" value="UniProtKB-SubCell"/>
</dbReference>
<evidence type="ECO:0000256" key="3">
    <source>
        <dbReference type="ARBA" id="ARBA00022525"/>
    </source>
</evidence>
<evidence type="ECO:0000256" key="4">
    <source>
        <dbReference type="ARBA" id="ARBA00022702"/>
    </source>
</evidence>
<keyword evidence="6" id="KW-1015">Disulfide bond</keyword>
<dbReference type="GO" id="GO:0019722">
    <property type="term" value="P:calcium-mediated signaling"/>
    <property type="evidence" value="ECO:0007669"/>
    <property type="project" value="TreeGrafter"/>
</dbReference>
<keyword evidence="9" id="KW-1185">Reference proteome</keyword>
<name>A0A9Q1QQ72_9CARY</name>
<dbReference type="OrthoDB" id="1906275at2759"/>
<evidence type="ECO:0000256" key="5">
    <source>
        <dbReference type="ARBA" id="ARBA00022729"/>
    </source>
</evidence>
<gene>
    <name evidence="8" type="ORF">Cgig2_001327</name>
</gene>
<dbReference type="PANTHER" id="PTHR33136">
    <property type="entry name" value="RAPID ALKALINIZATION FACTOR-LIKE"/>
    <property type="match status" value="1"/>
</dbReference>
<protein>
    <submittedName>
        <fullName evidence="8">Uncharacterized protein</fullName>
    </submittedName>
</protein>
<dbReference type="GO" id="GO:0009506">
    <property type="term" value="C:plasmodesma"/>
    <property type="evidence" value="ECO:0007669"/>
    <property type="project" value="TreeGrafter"/>
</dbReference>
<comment type="similarity">
    <text evidence="2">Belongs to the plant rapid alkalinization factor (RALF) family.</text>
</comment>
<keyword evidence="4" id="KW-0372">Hormone</keyword>
<keyword evidence="3" id="KW-0964">Secreted</keyword>
<evidence type="ECO:0000256" key="7">
    <source>
        <dbReference type="SAM" id="MobiDB-lite"/>
    </source>
</evidence>
<dbReference type="GO" id="GO:0005179">
    <property type="term" value="F:hormone activity"/>
    <property type="evidence" value="ECO:0007669"/>
    <property type="project" value="UniProtKB-KW"/>
</dbReference>
<feature type="compositionally biased region" description="Basic and acidic residues" evidence="7">
    <location>
        <begin position="49"/>
        <end position="81"/>
    </location>
</feature>
<evidence type="ECO:0000256" key="2">
    <source>
        <dbReference type="ARBA" id="ARBA00009178"/>
    </source>
</evidence>
<reference evidence="8" key="1">
    <citation type="submission" date="2022-04" db="EMBL/GenBank/DDBJ databases">
        <title>Carnegiea gigantea Genome sequencing and assembly v2.</title>
        <authorList>
            <person name="Copetti D."/>
            <person name="Sanderson M.J."/>
            <person name="Burquez A."/>
            <person name="Wojciechowski M.F."/>
        </authorList>
    </citation>
    <scope>NUCLEOTIDE SEQUENCE</scope>
    <source>
        <strain evidence="8">SGP5-SGP5p</strain>
        <tissue evidence="8">Aerial part</tissue>
    </source>
</reference>
<dbReference type="Pfam" id="PF05498">
    <property type="entry name" value="RALF"/>
    <property type="match status" value="1"/>
</dbReference>
<evidence type="ECO:0000256" key="1">
    <source>
        <dbReference type="ARBA" id="ARBA00004613"/>
    </source>
</evidence>
<evidence type="ECO:0000256" key="6">
    <source>
        <dbReference type="ARBA" id="ARBA00023157"/>
    </source>
</evidence>
<evidence type="ECO:0000313" key="8">
    <source>
        <dbReference type="EMBL" id="KAJ8449671.1"/>
    </source>
</evidence>
<dbReference type="Proteomes" id="UP001153076">
    <property type="component" value="Unassembled WGS sequence"/>
</dbReference>